<gene>
    <name evidence="2" type="ORF">ACFOWM_01385</name>
</gene>
<reference evidence="3" key="1">
    <citation type="journal article" date="2019" name="Int. J. Syst. Evol. Microbiol.">
        <title>The Global Catalogue of Microorganisms (GCM) 10K type strain sequencing project: providing services to taxonomists for standard genome sequencing and annotation.</title>
        <authorList>
            <consortium name="The Broad Institute Genomics Platform"/>
            <consortium name="The Broad Institute Genome Sequencing Center for Infectious Disease"/>
            <person name="Wu L."/>
            <person name="Ma J."/>
        </authorList>
    </citation>
    <scope>NUCLEOTIDE SEQUENCE [LARGE SCALE GENOMIC DNA]</scope>
    <source>
        <strain evidence="3">CECT 8289</strain>
    </source>
</reference>
<name>A0ABV8QP45_9BACT</name>
<accession>A0ABV8QP45</accession>
<sequence>MITRFFKTSISVMASALLFTACKKDTTVTPAPVVLAPATGAYILSEGGFGANNAKLSFYNLTNNTVTGDFYLQQNPTITTGLGDVANDAIIYGSKMYIVLNGSGRVTVANASNAVFIKNISFLSGGINKSPRYATSARGKVYVTSYDNTVSVIDTTSLSIVKTITVGANPEGIAANANFLYVANSGGFNAVPDSTVSVIDLNTELEVKKIKVGVNPYKVAVNTAGNVLVSAYGNYSNIPASIYSINGTTNVAATNLGTAFQYSNVRIAGDIAYCYNNYGGVGTAKVYNTVTNTVVRNEFIADNTVITTPYGLNIDEQNGDVYIADAGNFSNAGTVTCFTSVGVKKFSFSVAPGVNPNTILFKR</sequence>
<dbReference type="InterPro" id="IPR051200">
    <property type="entry name" value="Host-pathogen_enzymatic-act"/>
</dbReference>
<protein>
    <submittedName>
        <fullName evidence="2">DUF5074 domain-containing protein</fullName>
    </submittedName>
</protein>
<dbReference type="PROSITE" id="PS51257">
    <property type="entry name" value="PROKAR_LIPOPROTEIN"/>
    <property type="match status" value="1"/>
</dbReference>
<proteinExistence type="predicted"/>
<dbReference type="InterPro" id="IPR011964">
    <property type="entry name" value="YVTN_b-propeller_repeat"/>
</dbReference>
<feature type="chain" id="PRO_5046910169" evidence="1">
    <location>
        <begin position="24"/>
        <end position="363"/>
    </location>
</feature>
<dbReference type="InterPro" id="IPR031815">
    <property type="entry name" value="DUF5074"/>
</dbReference>
<dbReference type="PANTHER" id="PTHR47197:SF3">
    <property type="entry name" value="DIHYDRO-HEME D1 DEHYDROGENASE"/>
    <property type="match status" value="1"/>
</dbReference>
<evidence type="ECO:0000313" key="2">
    <source>
        <dbReference type="EMBL" id="MFC4261517.1"/>
    </source>
</evidence>
<comment type="caution">
    <text evidence="2">The sequence shown here is derived from an EMBL/GenBank/DDBJ whole genome shotgun (WGS) entry which is preliminary data.</text>
</comment>
<dbReference type="NCBIfam" id="TIGR02276">
    <property type="entry name" value="beta_rpt_yvtn"/>
    <property type="match status" value="1"/>
</dbReference>
<dbReference type="Proteomes" id="UP001595907">
    <property type="component" value="Unassembled WGS sequence"/>
</dbReference>
<keyword evidence="3" id="KW-1185">Reference proteome</keyword>
<evidence type="ECO:0000313" key="3">
    <source>
        <dbReference type="Proteomes" id="UP001595907"/>
    </source>
</evidence>
<evidence type="ECO:0000256" key="1">
    <source>
        <dbReference type="SAM" id="SignalP"/>
    </source>
</evidence>
<dbReference type="InterPro" id="IPR015943">
    <property type="entry name" value="WD40/YVTN_repeat-like_dom_sf"/>
</dbReference>
<keyword evidence="1" id="KW-0732">Signal</keyword>
<organism evidence="2 3">
    <name type="scientific">Ferruginibacter yonginensis</name>
    <dbReference type="NCBI Taxonomy" id="1310416"/>
    <lineage>
        <taxon>Bacteria</taxon>
        <taxon>Pseudomonadati</taxon>
        <taxon>Bacteroidota</taxon>
        <taxon>Chitinophagia</taxon>
        <taxon>Chitinophagales</taxon>
        <taxon>Chitinophagaceae</taxon>
        <taxon>Ferruginibacter</taxon>
    </lineage>
</organism>
<dbReference type="Gene3D" id="2.130.10.10">
    <property type="entry name" value="YVTN repeat-like/Quinoprotein amine dehydrogenase"/>
    <property type="match status" value="1"/>
</dbReference>
<dbReference type="Pfam" id="PF16819">
    <property type="entry name" value="DUF5074"/>
    <property type="match status" value="1"/>
</dbReference>
<dbReference type="RefSeq" id="WP_379706009.1">
    <property type="nucleotide sequence ID" value="NZ_JBHSCZ010000001.1"/>
</dbReference>
<dbReference type="InterPro" id="IPR011048">
    <property type="entry name" value="Haem_d1_sf"/>
</dbReference>
<dbReference type="SUPFAM" id="SSF51004">
    <property type="entry name" value="C-terminal (heme d1) domain of cytochrome cd1-nitrite reductase"/>
    <property type="match status" value="1"/>
</dbReference>
<dbReference type="EMBL" id="JBHSCZ010000001">
    <property type="protein sequence ID" value="MFC4261517.1"/>
    <property type="molecule type" value="Genomic_DNA"/>
</dbReference>
<dbReference type="PANTHER" id="PTHR47197">
    <property type="entry name" value="PROTEIN NIRF"/>
    <property type="match status" value="1"/>
</dbReference>
<feature type="signal peptide" evidence="1">
    <location>
        <begin position="1"/>
        <end position="23"/>
    </location>
</feature>